<reference evidence="3" key="1">
    <citation type="journal article" date="2021" name="PeerJ">
        <title>Extensive microbial diversity within the chicken gut microbiome revealed by metagenomics and culture.</title>
        <authorList>
            <person name="Gilroy R."/>
            <person name="Ravi A."/>
            <person name="Getino M."/>
            <person name="Pursley I."/>
            <person name="Horton D.L."/>
            <person name="Alikhan N.F."/>
            <person name="Baker D."/>
            <person name="Gharbi K."/>
            <person name="Hall N."/>
            <person name="Watson M."/>
            <person name="Adriaenssens E.M."/>
            <person name="Foster-Nyarko E."/>
            <person name="Jarju S."/>
            <person name="Secka A."/>
            <person name="Antonio M."/>
            <person name="Oren A."/>
            <person name="Chaudhuri R.R."/>
            <person name="La Ragione R."/>
            <person name="Hildebrand F."/>
            <person name="Pallen M.J."/>
        </authorList>
    </citation>
    <scope>NUCLEOTIDE SEQUENCE</scope>
    <source>
        <strain evidence="3">2239</strain>
    </source>
</reference>
<feature type="active site" description="Proton donor" evidence="1">
    <location>
        <position position="83"/>
    </location>
</feature>
<feature type="binding site" evidence="2">
    <location>
        <position position="105"/>
    </location>
    <ligand>
        <name>Zn(2+)</name>
        <dbReference type="ChEBI" id="CHEBI:29105"/>
        <label>2</label>
    </ligand>
</feature>
<evidence type="ECO:0000256" key="2">
    <source>
        <dbReference type="PIRSR" id="PIRSR001359-3"/>
    </source>
</evidence>
<keyword evidence="2" id="KW-0862">Zinc</keyword>
<dbReference type="GO" id="GO:0016832">
    <property type="term" value="F:aldehyde-lyase activity"/>
    <property type="evidence" value="ECO:0007669"/>
    <property type="project" value="InterPro"/>
</dbReference>
<evidence type="ECO:0000313" key="3">
    <source>
        <dbReference type="EMBL" id="HIX06111.1"/>
    </source>
</evidence>
<feature type="binding site" evidence="2">
    <location>
        <position position="84"/>
    </location>
    <ligand>
        <name>Zn(2+)</name>
        <dbReference type="ChEBI" id="CHEBI:29105"/>
        <label>1</label>
        <note>catalytic</note>
    </ligand>
</feature>
<dbReference type="PANTHER" id="PTHR30304:SF0">
    <property type="entry name" value="D-TAGATOSE-1,6-BISPHOSPHATE ALDOLASE SUBUNIT GATY-RELATED"/>
    <property type="match status" value="1"/>
</dbReference>
<keyword evidence="2" id="KW-0479">Metal-binding</keyword>
<feature type="binding site" evidence="2">
    <location>
        <position position="179"/>
    </location>
    <ligand>
        <name>Zn(2+)</name>
        <dbReference type="ChEBI" id="CHEBI:29105"/>
        <label>1</label>
        <note>catalytic</note>
    </ligand>
</feature>
<dbReference type="SUPFAM" id="SSF51569">
    <property type="entry name" value="Aldolase"/>
    <property type="match status" value="1"/>
</dbReference>
<evidence type="ECO:0000313" key="4">
    <source>
        <dbReference type="Proteomes" id="UP000824193"/>
    </source>
</evidence>
<dbReference type="InterPro" id="IPR013785">
    <property type="entry name" value="Aldolase_TIM"/>
</dbReference>
<feature type="binding site" evidence="2">
    <location>
        <position position="135"/>
    </location>
    <ligand>
        <name>Zn(2+)</name>
        <dbReference type="ChEBI" id="CHEBI:29105"/>
        <label>2</label>
    </ligand>
</feature>
<reference evidence="3" key="2">
    <citation type="submission" date="2021-04" db="EMBL/GenBank/DDBJ databases">
        <authorList>
            <person name="Gilroy R."/>
        </authorList>
    </citation>
    <scope>NUCLEOTIDE SEQUENCE</scope>
    <source>
        <strain evidence="3">2239</strain>
    </source>
</reference>
<dbReference type="Pfam" id="PF01116">
    <property type="entry name" value="F_bP_aldolase"/>
    <property type="match status" value="1"/>
</dbReference>
<gene>
    <name evidence="3" type="ORF">H9865_08445</name>
</gene>
<comment type="cofactor">
    <cofactor evidence="2">
        <name>Zn(2+)</name>
        <dbReference type="ChEBI" id="CHEBI:29105"/>
    </cofactor>
    <text evidence="2">Binds 2 Zn(2+) ions per subunit. One is catalytic and the other provides a structural contribution.</text>
</comment>
<evidence type="ECO:0000256" key="1">
    <source>
        <dbReference type="PIRSR" id="PIRSR001359-1"/>
    </source>
</evidence>
<feature type="binding site" evidence="2">
    <location>
        <position position="210"/>
    </location>
    <ligand>
        <name>Zn(2+)</name>
        <dbReference type="ChEBI" id="CHEBI:29105"/>
        <label>1</label>
        <note>catalytic</note>
    </ligand>
</feature>
<dbReference type="PANTHER" id="PTHR30304">
    <property type="entry name" value="D-TAGATOSE-1,6-BISPHOSPHATE ALDOLASE"/>
    <property type="match status" value="1"/>
</dbReference>
<dbReference type="Gene3D" id="3.20.20.70">
    <property type="entry name" value="Aldolase class I"/>
    <property type="match status" value="1"/>
</dbReference>
<comment type="caution">
    <text evidence="3">The sequence shown here is derived from an EMBL/GenBank/DDBJ whole genome shotgun (WGS) entry which is preliminary data.</text>
</comment>
<dbReference type="GO" id="GO:0005975">
    <property type="term" value="P:carbohydrate metabolic process"/>
    <property type="evidence" value="ECO:0007669"/>
    <property type="project" value="InterPro"/>
</dbReference>
<accession>A0A9D1V4R7</accession>
<dbReference type="InterPro" id="IPR050246">
    <property type="entry name" value="Class_II_FBP_aldolase"/>
</dbReference>
<dbReference type="InterPro" id="IPR000771">
    <property type="entry name" value="FBA_II"/>
</dbReference>
<dbReference type="Proteomes" id="UP000824193">
    <property type="component" value="Unassembled WGS sequence"/>
</dbReference>
<name>A0A9D1V4R7_9FIRM</name>
<dbReference type="EMBL" id="DXFW01000024">
    <property type="protein sequence ID" value="HIX06111.1"/>
    <property type="molecule type" value="Genomic_DNA"/>
</dbReference>
<dbReference type="AlphaFoldDB" id="A0A9D1V4R7"/>
<dbReference type="NCBIfam" id="TIGR00167">
    <property type="entry name" value="cbbA"/>
    <property type="match status" value="1"/>
</dbReference>
<dbReference type="PIRSF" id="PIRSF001359">
    <property type="entry name" value="F_bP_aldolase_II"/>
    <property type="match status" value="1"/>
</dbReference>
<dbReference type="GO" id="GO:0008270">
    <property type="term" value="F:zinc ion binding"/>
    <property type="evidence" value="ECO:0007669"/>
    <property type="project" value="InterPro"/>
</dbReference>
<dbReference type="CDD" id="cd00947">
    <property type="entry name" value="TBP_aldolase_IIB"/>
    <property type="match status" value="1"/>
</dbReference>
<proteinExistence type="predicted"/>
<sequence length="310" mass="33784">MALKTVKQLLEHAAQERYIVGAFNVCNLESLGAVLDAARQENAPVILQMSMGARKYVPSVPAFVSLMKRMAEETPVPVALNHDHCPTPEAAMEAISWGFSGAMFDGSHLPCEENIRLTRALADWAHERGAGIEAELGRLPGFEDEVFAEHAAFTDPAMAARFVEETGCDSLAVSVGTSHGGVIADGPLPLDFDVLARIHAALPGYPLVLHGAASLPAELIEDVNHVGGKVPFMRNCSETDIARTGQFGVCKANMDVDNFLCFTREVRRVLRDTPDKYDPRVYLRPAREAFSAEVRHKMRNVCGCAGKNWL</sequence>
<organism evidence="3 4">
    <name type="scientific">Candidatus Allofournierella pullicola</name>
    <dbReference type="NCBI Taxonomy" id="2838596"/>
    <lineage>
        <taxon>Bacteria</taxon>
        <taxon>Bacillati</taxon>
        <taxon>Bacillota</taxon>
        <taxon>Clostridia</taxon>
        <taxon>Eubacteriales</taxon>
        <taxon>Oscillospiraceae</taxon>
        <taxon>Allofournierella</taxon>
    </lineage>
</organism>
<protein>
    <submittedName>
        <fullName evidence="3">Class II fructose-bisphosphate aldolase</fullName>
    </submittedName>
</protein>